<reference evidence="1" key="1">
    <citation type="submission" date="2019-06" db="EMBL/GenBank/DDBJ databases">
        <authorList>
            <consortium name="NARMS: The National Antimicrobial Resistance Monitoring System"/>
        </authorList>
    </citation>
    <scope>NUCLEOTIDE SEQUENCE</scope>
    <source>
        <strain evidence="1">FSIS11815944</strain>
    </source>
</reference>
<dbReference type="AlphaFoldDB" id="A0A5T9W9T6"/>
<evidence type="ECO:0000313" key="1">
    <source>
        <dbReference type="EMBL" id="EBO8588894.1"/>
    </source>
</evidence>
<gene>
    <name evidence="1" type="ORF">EIC46_19305</name>
</gene>
<sequence>MSQLNLDPEVLASLANMIQPFDESKFIERLYNDIDLIIADLERAANKYYCDDEDKITNVIALALRMKGYDATEQTNSNGTVDLTIRDNTKKFTWLAEAKRGYSFNSVFEGLLQLVTRYLKRENYAGLLIYHQKRDAMKFLRDWYTYLSSGDYRNYSKIKERIDECDKCFKLSPVAYSMVPTNNSHYFDFTAVKPNDGQVKVRCFIADLHFSPIDKSALKNASLEKGQCRVSLTDMCIHWESDGKIPGDVNVLFKILKNLHPEYFV</sequence>
<organism evidence="1">
    <name type="scientific">Salmonella montevideo</name>
    <dbReference type="NCBI Taxonomy" id="115981"/>
    <lineage>
        <taxon>Bacteria</taxon>
        <taxon>Pseudomonadati</taxon>
        <taxon>Pseudomonadota</taxon>
        <taxon>Gammaproteobacteria</taxon>
        <taxon>Enterobacterales</taxon>
        <taxon>Enterobacteriaceae</taxon>
        <taxon>Salmonella</taxon>
    </lineage>
</organism>
<protein>
    <submittedName>
        <fullName evidence="1">Uncharacterized protein</fullName>
    </submittedName>
</protein>
<comment type="caution">
    <text evidence="1">The sequence shown here is derived from an EMBL/GenBank/DDBJ whole genome shotgun (WGS) entry which is preliminary data.</text>
</comment>
<proteinExistence type="predicted"/>
<accession>A0A5T9W9T6</accession>
<dbReference type="EMBL" id="AAGJVW010000034">
    <property type="protein sequence ID" value="EBO8588894.1"/>
    <property type="molecule type" value="Genomic_DNA"/>
</dbReference>
<name>A0A5T9W9T6_SALMO</name>